<evidence type="ECO:0000256" key="10">
    <source>
        <dbReference type="ARBA" id="ARBA00023015"/>
    </source>
</evidence>
<evidence type="ECO:0000256" key="8">
    <source>
        <dbReference type="ARBA" id="ARBA00022833"/>
    </source>
</evidence>
<dbReference type="FunFam" id="3.30.160.60:FF:000247">
    <property type="entry name" value="Zinc finger protein 236"/>
    <property type="match status" value="1"/>
</dbReference>
<dbReference type="Pfam" id="PF01352">
    <property type="entry name" value="KRAB"/>
    <property type="match status" value="1"/>
</dbReference>
<evidence type="ECO:0000256" key="14">
    <source>
        <dbReference type="PROSITE-ProRule" id="PRU00042"/>
    </source>
</evidence>
<dbReference type="SMART" id="SM00355">
    <property type="entry name" value="ZnF_C2H2"/>
    <property type="match status" value="6"/>
</dbReference>
<feature type="domain" description="C2H2-type" evidence="16">
    <location>
        <begin position="287"/>
        <end position="314"/>
    </location>
</feature>
<feature type="compositionally biased region" description="Polar residues" evidence="15">
    <location>
        <begin position="239"/>
        <end position="250"/>
    </location>
</feature>
<dbReference type="CDD" id="cd07765">
    <property type="entry name" value="KRAB_A-box"/>
    <property type="match status" value="1"/>
</dbReference>
<evidence type="ECO:0000256" key="4">
    <source>
        <dbReference type="ARBA" id="ARBA00022499"/>
    </source>
</evidence>
<gene>
    <name evidence="17" type="ORF">GDO81_021599</name>
</gene>
<dbReference type="PANTHER" id="PTHR24394:SF48">
    <property type="entry name" value="ZINC FINGER PROTEIN 771"/>
    <property type="match status" value="1"/>
</dbReference>
<dbReference type="FunFam" id="3.30.160.60:FF:000508">
    <property type="entry name" value="Myeloid zinc finger 1"/>
    <property type="match status" value="1"/>
</dbReference>
<comment type="subcellular location">
    <subcellularLocation>
        <location evidence="2">Nucleus</location>
    </subcellularLocation>
</comment>
<comment type="caution">
    <text evidence="17">The sequence shown here is derived from an EMBL/GenBank/DDBJ whole genome shotgun (WGS) entry which is preliminary data.</text>
</comment>
<keyword evidence="5" id="KW-0479">Metal-binding</keyword>
<dbReference type="GO" id="GO:0008270">
    <property type="term" value="F:zinc ion binding"/>
    <property type="evidence" value="ECO:0007669"/>
    <property type="project" value="UniProtKB-KW"/>
</dbReference>
<keyword evidence="13" id="KW-0539">Nucleus</keyword>
<evidence type="ECO:0000256" key="7">
    <source>
        <dbReference type="ARBA" id="ARBA00022771"/>
    </source>
</evidence>
<keyword evidence="12" id="KW-0804">Transcription</keyword>
<feature type="domain" description="C2H2-type" evidence="16">
    <location>
        <begin position="259"/>
        <end position="286"/>
    </location>
</feature>
<evidence type="ECO:0000256" key="13">
    <source>
        <dbReference type="ARBA" id="ARBA00023242"/>
    </source>
</evidence>
<dbReference type="FunFam" id="3.30.160.60:FF:000320">
    <property type="entry name" value="Zinc finger protein 777"/>
    <property type="match status" value="1"/>
</dbReference>
<evidence type="ECO:0000313" key="17">
    <source>
        <dbReference type="EMBL" id="KAG8549335.1"/>
    </source>
</evidence>
<evidence type="ECO:0000256" key="9">
    <source>
        <dbReference type="ARBA" id="ARBA00022843"/>
    </source>
</evidence>
<keyword evidence="6" id="KW-0677">Repeat</keyword>
<dbReference type="Gene3D" id="6.10.140.140">
    <property type="match status" value="1"/>
</dbReference>
<dbReference type="Pfam" id="PF00096">
    <property type="entry name" value="zf-C2H2"/>
    <property type="match status" value="5"/>
</dbReference>
<name>A0AAV6ZPU2_ENGPU</name>
<evidence type="ECO:0000256" key="12">
    <source>
        <dbReference type="ARBA" id="ARBA00023163"/>
    </source>
</evidence>
<feature type="domain" description="C2H2-type" evidence="16">
    <location>
        <begin position="399"/>
        <end position="423"/>
    </location>
</feature>
<keyword evidence="7 14" id="KW-0863">Zinc-finger</keyword>
<dbReference type="AlphaFoldDB" id="A0AAV6ZPU2"/>
<evidence type="ECO:0000256" key="6">
    <source>
        <dbReference type="ARBA" id="ARBA00022737"/>
    </source>
</evidence>
<keyword evidence="9" id="KW-0832">Ubl conjugation</keyword>
<dbReference type="InterPro" id="IPR036236">
    <property type="entry name" value="Znf_C2H2_sf"/>
</dbReference>
<dbReference type="SUPFAM" id="SSF109640">
    <property type="entry name" value="KRAB domain (Kruppel-associated box)"/>
    <property type="match status" value="1"/>
</dbReference>
<dbReference type="GO" id="GO:0000981">
    <property type="term" value="F:DNA-binding transcription factor activity, RNA polymerase II-specific"/>
    <property type="evidence" value="ECO:0007669"/>
    <property type="project" value="TreeGrafter"/>
</dbReference>
<keyword evidence="8" id="KW-0862">Zinc</keyword>
<keyword evidence="11" id="KW-0238">DNA-binding</keyword>
<dbReference type="FunFam" id="3.30.160.60:FF:000410">
    <property type="entry name" value="Zinc finger protein 777"/>
    <property type="match status" value="1"/>
</dbReference>
<accession>A0AAV6ZPU2</accession>
<evidence type="ECO:0000313" key="18">
    <source>
        <dbReference type="Proteomes" id="UP000824782"/>
    </source>
</evidence>
<comment type="function">
    <text evidence="1">May be involved in transcriptional regulation.</text>
</comment>
<dbReference type="InterPro" id="IPR013087">
    <property type="entry name" value="Znf_C2H2_type"/>
</dbReference>
<dbReference type="InterPro" id="IPR001909">
    <property type="entry name" value="KRAB"/>
</dbReference>
<evidence type="ECO:0000259" key="16">
    <source>
        <dbReference type="PROSITE" id="PS50157"/>
    </source>
</evidence>
<dbReference type="PROSITE" id="PS00028">
    <property type="entry name" value="ZINC_FINGER_C2H2_1"/>
    <property type="match status" value="6"/>
</dbReference>
<dbReference type="Proteomes" id="UP000824782">
    <property type="component" value="Unassembled WGS sequence"/>
</dbReference>
<dbReference type="SUPFAM" id="SSF57667">
    <property type="entry name" value="beta-beta-alpha zinc fingers"/>
    <property type="match status" value="3"/>
</dbReference>
<evidence type="ECO:0000256" key="5">
    <source>
        <dbReference type="ARBA" id="ARBA00022723"/>
    </source>
</evidence>
<dbReference type="EMBL" id="WNYA01000198">
    <property type="protein sequence ID" value="KAG8549335.1"/>
    <property type="molecule type" value="Genomic_DNA"/>
</dbReference>
<evidence type="ECO:0000256" key="15">
    <source>
        <dbReference type="SAM" id="MobiDB-lite"/>
    </source>
</evidence>
<keyword evidence="18" id="KW-1185">Reference proteome</keyword>
<comment type="similarity">
    <text evidence="3">Belongs to the krueppel C2H2-type zinc-finger protein family.</text>
</comment>
<feature type="domain" description="C2H2-type" evidence="16">
    <location>
        <begin position="315"/>
        <end position="342"/>
    </location>
</feature>
<protein>
    <recommendedName>
        <fullName evidence="16">C2H2-type domain-containing protein</fullName>
    </recommendedName>
</protein>
<dbReference type="PROSITE" id="PS50157">
    <property type="entry name" value="ZINC_FINGER_C2H2_2"/>
    <property type="match status" value="6"/>
</dbReference>
<sequence>MTENILHLTLEIIRLLTGEDFMVIQKSPAEAPSRQRRMSDVRSRRLSMESTSHSLIERDNLQKVLSLTNKMLEVLTGEVPVRCQDFAVYFSMEEWDYIEEHKDLYKDLIMEDHPPPTSKDESWETNIPGISTPLCLQNSPEEIPSFPQDNQTEDLMNIKVEVIKEEEMYIKGNEQFQEEEDSRVDGPADDGTTGGLPSPPYYEAGPKDIPHYMSSENSIAPNLRLLYNKDLPSEPPNHQEPSLNPSQTQGTDRREAKLFPCSECGPHYKTVSNLSMHMRMHRNERPFACSQCGKCFTKKSILVDHQKVHTGEKPFSCNECGKSFTKKSAVVEHRRSHTGERPFSCLECGKRFARKSVLVEHQRIHTGKKPFSCPECRKCFMAKHHLERHEITHTGEKPFSCSECGRSFTRKWLLERHLRTHME</sequence>
<keyword evidence="4" id="KW-1017">Isopeptide bond</keyword>
<feature type="domain" description="C2H2-type" evidence="16">
    <location>
        <begin position="371"/>
        <end position="398"/>
    </location>
</feature>
<proteinExistence type="inferred from homology"/>
<feature type="region of interest" description="Disordered" evidence="15">
    <location>
        <begin position="175"/>
        <end position="215"/>
    </location>
</feature>
<evidence type="ECO:0000256" key="11">
    <source>
        <dbReference type="ARBA" id="ARBA00023125"/>
    </source>
</evidence>
<keyword evidence="10" id="KW-0805">Transcription regulation</keyword>
<feature type="region of interest" description="Disordered" evidence="15">
    <location>
        <begin position="228"/>
        <end position="254"/>
    </location>
</feature>
<evidence type="ECO:0000256" key="3">
    <source>
        <dbReference type="ARBA" id="ARBA00006991"/>
    </source>
</evidence>
<dbReference type="Gene3D" id="3.30.160.60">
    <property type="entry name" value="Classic Zinc Finger"/>
    <property type="match status" value="6"/>
</dbReference>
<dbReference type="GO" id="GO:0003677">
    <property type="term" value="F:DNA binding"/>
    <property type="evidence" value="ECO:0007669"/>
    <property type="project" value="UniProtKB-KW"/>
</dbReference>
<dbReference type="GO" id="GO:0005634">
    <property type="term" value="C:nucleus"/>
    <property type="evidence" value="ECO:0007669"/>
    <property type="project" value="UniProtKB-SubCell"/>
</dbReference>
<dbReference type="PANTHER" id="PTHR24394">
    <property type="entry name" value="ZINC FINGER PROTEIN"/>
    <property type="match status" value="1"/>
</dbReference>
<dbReference type="FunFam" id="3.30.160.60:FF:000100">
    <property type="entry name" value="Zinc finger 45-like"/>
    <property type="match status" value="1"/>
</dbReference>
<reference evidence="17" key="1">
    <citation type="thesis" date="2020" institute="ProQuest LLC" country="789 East Eisenhower Parkway, Ann Arbor, MI, USA">
        <title>Comparative Genomics and Chromosome Evolution.</title>
        <authorList>
            <person name="Mudd A.B."/>
        </authorList>
    </citation>
    <scope>NUCLEOTIDE SEQUENCE</scope>
    <source>
        <strain evidence="17">237g6f4</strain>
        <tissue evidence="17">Blood</tissue>
    </source>
</reference>
<dbReference type="InterPro" id="IPR036051">
    <property type="entry name" value="KRAB_dom_sf"/>
</dbReference>
<feature type="domain" description="C2H2-type" evidence="16">
    <location>
        <begin position="343"/>
        <end position="370"/>
    </location>
</feature>
<evidence type="ECO:0000256" key="1">
    <source>
        <dbReference type="ARBA" id="ARBA00003767"/>
    </source>
</evidence>
<organism evidence="17 18">
    <name type="scientific">Engystomops pustulosus</name>
    <name type="common">Tungara frog</name>
    <name type="synonym">Physalaemus pustulosus</name>
    <dbReference type="NCBI Taxonomy" id="76066"/>
    <lineage>
        <taxon>Eukaryota</taxon>
        <taxon>Metazoa</taxon>
        <taxon>Chordata</taxon>
        <taxon>Craniata</taxon>
        <taxon>Vertebrata</taxon>
        <taxon>Euteleostomi</taxon>
        <taxon>Amphibia</taxon>
        <taxon>Batrachia</taxon>
        <taxon>Anura</taxon>
        <taxon>Neobatrachia</taxon>
        <taxon>Hyloidea</taxon>
        <taxon>Leptodactylidae</taxon>
        <taxon>Leiuperinae</taxon>
        <taxon>Engystomops</taxon>
    </lineage>
</organism>
<dbReference type="GO" id="GO:0042802">
    <property type="term" value="F:identical protein binding"/>
    <property type="evidence" value="ECO:0007669"/>
    <property type="project" value="UniProtKB-ARBA"/>
</dbReference>
<evidence type="ECO:0000256" key="2">
    <source>
        <dbReference type="ARBA" id="ARBA00004123"/>
    </source>
</evidence>